<dbReference type="GO" id="GO:0015159">
    <property type="term" value="F:polysaccharide transmembrane transporter activity"/>
    <property type="evidence" value="ECO:0007669"/>
    <property type="project" value="InterPro"/>
</dbReference>
<evidence type="ECO:0000256" key="5">
    <source>
        <dbReference type="ARBA" id="ARBA00022597"/>
    </source>
</evidence>
<evidence type="ECO:0000259" key="18">
    <source>
        <dbReference type="Pfam" id="PF22461"/>
    </source>
</evidence>
<keyword evidence="8" id="KW-0625">Polysaccharide transport</keyword>
<dbReference type="GO" id="GO:0046930">
    <property type="term" value="C:pore complex"/>
    <property type="evidence" value="ECO:0007669"/>
    <property type="project" value="UniProtKB-KW"/>
</dbReference>
<dbReference type="GO" id="GO:0015288">
    <property type="term" value="F:porin activity"/>
    <property type="evidence" value="ECO:0007669"/>
    <property type="project" value="UniProtKB-KW"/>
</dbReference>
<evidence type="ECO:0000256" key="6">
    <source>
        <dbReference type="ARBA" id="ARBA00022692"/>
    </source>
</evidence>
<dbReference type="InterPro" id="IPR019554">
    <property type="entry name" value="Soluble_ligand-bd"/>
</dbReference>
<evidence type="ECO:0000256" key="12">
    <source>
        <dbReference type="ARBA" id="ARBA00023139"/>
    </source>
</evidence>
<feature type="domain" description="Soluble ligand binding" evidence="17">
    <location>
        <begin position="198"/>
        <end position="246"/>
    </location>
</feature>
<dbReference type="Pfam" id="PF22461">
    <property type="entry name" value="SLBB_2"/>
    <property type="match status" value="1"/>
</dbReference>
<keyword evidence="20" id="KW-1185">Reference proteome</keyword>
<keyword evidence="10" id="KW-0626">Porin</keyword>
<evidence type="ECO:0000256" key="3">
    <source>
        <dbReference type="ARBA" id="ARBA00022448"/>
    </source>
</evidence>
<organism evidence="19 20">
    <name type="scientific">Haloferula luteola</name>
    <dbReference type="NCBI Taxonomy" id="595692"/>
    <lineage>
        <taxon>Bacteria</taxon>
        <taxon>Pseudomonadati</taxon>
        <taxon>Verrucomicrobiota</taxon>
        <taxon>Verrucomicrobiia</taxon>
        <taxon>Verrucomicrobiales</taxon>
        <taxon>Verrucomicrobiaceae</taxon>
        <taxon>Haloferula</taxon>
    </lineage>
</organism>
<name>A0A840UYG8_9BACT</name>
<gene>
    <name evidence="19" type="ORF">HNR46_001056</name>
</gene>
<keyword evidence="4" id="KW-1134">Transmembrane beta strand</keyword>
<dbReference type="InterPro" id="IPR003715">
    <property type="entry name" value="Poly_export_N"/>
</dbReference>
<keyword evidence="13" id="KW-0998">Cell outer membrane</keyword>
<feature type="chain" id="PRO_5032507949" evidence="15">
    <location>
        <begin position="28"/>
        <end position="278"/>
    </location>
</feature>
<evidence type="ECO:0000256" key="11">
    <source>
        <dbReference type="ARBA" id="ARBA00023136"/>
    </source>
</evidence>
<feature type="signal peptide" evidence="15">
    <location>
        <begin position="1"/>
        <end position="27"/>
    </location>
</feature>
<feature type="domain" description="Polysaccharide export protein N-terminal" evidence="16">
    <location>
        <begin position="30"/>
        <end position="105"/>
    </location>
</feature>
<dbReference type="PANTHER" id="PTHR33619">
    <property type="entry name" value="POLYSACCHARIDE EXPORT PROTEIN GFCE-RELATED"/>
    <property type="match status" value="1"/>
</dbReference>
<comment type="similarity">
    <text evidence="2">Belongs to the BexD/CtrA/VexA family.</text>
</comment>
<dbReference type="EMBL" id="JACHFD010000004">
    <property type="protein sequence ID" value="MBB5350822.1"/>
    <property type="molecule type" value="Genomic_DNA"/>
</dbReference>
<dbReference type="Proteomes" id="UP000557717">
    <property type="component" value="Unassembled WGS sequence"/>
</dbReference>
<evidence type="ECO:0000256" key="15">
    <source>
        <dbReference type="SAM" id="SignalP"/>
    </source>
</evidence>
<dbReference type="InterPro" id="IPR049712">
    <property type="entry name" value="Poly_export"/>
</dbReference>
<dbReference type="PANTHER" id="PTHR33619:SF3">
    <property type="entry name" value="POLYSACCHARIDE EXPORT PROTEIN GFCE-RELATED"/>
    <property type="match status" value="1"/>
</dbReference>
<evidence type="ECO:0000256" key="13">
    <source>
        <dbReference type="ARBA" id="ARBA00023237"/>
    </source>
</evidence>
<evidence type="ECO:0000256" key="1">
    <source>
        <dbReference type="ARBA" id="ARBA00004571"/>
    </source>
</evidence>
<comment type="caution">
    <text evidence="19">The sequence shown here is derived from an EMBL/GenBank/DDBJ whole genome shotgun (WGS) entry which is preliminary data.</text>
</comment>
<evidence type="ECO:0000256" key="14">
    <source>
        <dbReference type="ARBA" id="ARBA00023288"/>
    </source>
</evidence>
<dbReference type="Pfam" id="PF10531">
    <property type="entry name" value="SLBB"/>
    <property type="match status" value="1"/>
</dbReference>
<keyword evidence="5" id="KW-0762">Sugar transport</keyword>
<proteinExistence type="inferred from homology"/>
<dbReference type="GO" id="GO:0009279">
    <property type="term" value="C:cell outer membrane"/>
    <property type="evidence" value="ECO:0007669"/>
    <property type="project" value="UniProtKB-SubCell"/>
</dbReference>
<dbReference type="InterPro" id="IPR054765">
    <property type="entry name" value="SLBB_dom"/>
</dbReference>
<evidence type="ECO:0000256" key="8">
    <source>
        <dbReference type="ARBA" id="ARBA00023047"/>
    </source>
</evidence>
<keyword evidence="11" id="KW-0472">Membrane</keyword>
<keyword evidence="14" id="KW-0449">Lipoprotein</keyword>
<evidence type="ECO:0000256" key="4">
    <source>
        <dbReference type="ARBA" id="ARBA00022452"/>
    </source>
</evidence>
<dbReference type="RefSeq" id="WP_184016448.1">
    <property type="nucleotide sequence ID" value="NZ_JACHFD010000004.1"/>
</dbReference>
<keyword evidence="3" id="KW-0813">Transport</keyword>
<keyword evidence="12" id="KW-0564">Palmitate</keyword>
<evidence type="ECO:0000313" key="19">
    <source>
        <dbReference type="EMBL" id="MBB5350822.1"/>
    </source>
</evidence>
<sequence length="278" mass="29684">MIASCRHFALLILIVLSGLMAPGTALAQESQDDSYVLRPNDMVTLSVYEEPELGTQVRILKTGQASFPLIGAVKIGGLSVVEASAEIKERYAKDYLVDPKVTLSVDEYTTEFISVIGQVKNPGQISIPQTGHLDLGSAIASAGGVTPEADVNNIQLVRSNGGSTSFSLSAIQGSAGRTRLSPGDRVVVQESRFVRRFVTVLGRVGKPGAVPFPVDGRLDLVTAVAMAGGLTELANPKKVSVNRKGQIVVIDFREYSQSGGKPYWLQPDDIITVAERIF</sequence>
<dbReference type="AlphaFoldDB" id="A0A840UYG8"/>
<evidence type="ECO:0000256" key="7">
    <source>
        <dbReference type="ARBA" id="ARBA00022729"/>
    </source>
</evidence>
<dbReference type="Pfam" id="PF02563">
    <property type="entry name" value="Poly_export"/>
    <property type="match status" value="1"/>
</dbReference>
<keyword evidence="7 15" id="KW-0732">Signal</keyword>
<keyword evidence="9" id="KW-0406">Ion transport</keyword>
<feature type="domain" description="SLBB" evidence="18">
    <location>
        <begin position="114"/>
        <end position="188"/>
    </location>
</feature>
<evidence type="ECO:0000256" key="2">
    <source>
        <dbReference type="ARBA" id="ARBA00009450"/>
    </source>
</evidence>
<comment type="subcellular location">
    <subcellularLocation>
        <location evidence="1">Cell outer membrane</location>
        <topology evidence="1">Multi-pass membrane protein</topology>
    </subcellularLocation>
</comment>
<protein>
    <submittedName>
        <fullName evidence="19">Polysaccharide export outer membrane protein</fullName>
    </submittedName>
</protein>
<reference evidence="19 20" key="1">
    <citation type="submission" date="2020-08" db="EMBL/GenBank/DDBJ databases">
        <title>Genomic Encyclopedia of Type Strains, Phase IV (KMG-IV): sequencing the most valuable type-strain genomes for metagenomic binning, comparative biology and taxonomic classification.</title>
        <authorList>
            <person name="Goeker M."/>
        </authorList>
    </citation>
    <scope>NUCLEOTIDE SEQUENCE [LARGE SCALE GENOMIC DNA]</scope>
    <source>
        <strain evidence="19 20">YC6886</strain>
    </source>
</reference>
<evidence type="ECO:0000259" key="16">
    <source>
        <dbReference type="Pfam" id="PF02563"/>
    </source>
</evidence>
<accession>A0A840UYG8</accession>
<evidence type="ECO:0000259" key="17">
    <source>
        <dbReference type="Pfam" id="PF10531"/>
    </source>
</evidence>
<evidence type="ECO:0000256" key="10">
    <source>
        <dbReference type="ARBA" id="ARBA00023114"/>
    </source>
</evidence>
<dbReference type="Gene3D" id="3.30.1950.10">
    <property type="entry name" value="wza like domain"/>
    <property type="match status" value="1"/>
</dbReference>
<dbReference type="GO" id="GO:0006811">
    <property type="term" value="P:monoatomic ion transport"/>
    <property type="evidence" value="ECO:0007669"/>
    <property type="project" value="UniProtKB-KW"/>
</dbReference>
<keyword evidence="6" id="KW-0812">Transmembrane</keyword>
<dbReference type="Gene3D" id="3.10.560.10">
    <property type="entry name" value="Outer membrane lipoprotein wza domain like"/>
    <property type="match status" value="2"/>
</dbReference>
<evidence type="ECO:0000256" key="9">
    <source>
        <dbReference type="ARBA" id="ARBA00023065"/>
    </source>
</evidence>
<evidence type="ECO:0000313" key="20">
    <source>
        <dbReference type="Proteomes" id="UP000557717"/>
    </source>
</evidence>